<proteinExistence type="predicted"/>
<dbReference type="EMBL" id="JBHLTS010000078">
    <property type="protein sequence ID" value="MFC0518162.1"/>
    <property type="molecule type" value="Genomic_DNA"/>
</dbReference>
<organism evidence="1 2">
    <name type="scientific">Mucilaginibacter angelicae</name>
    <dbReference type="NCBI Taxonomy" id="869718"/>
    <lineage>
        <taxon>Bacteria</taxon>
        <taxon>Pseudomonadati</taxon>
        <taxon>Bacteroidota</taxon>
        <taxon>Sphingobacteriia</taxon>
        <taxon>Sphingobacteriales</taxon>
        <taxon>Sphingobacteriaceae</taxon>
        <taxon>Mucilaginibacter</taxon>
    </lineage>
</organism>
<comment type="caution">
    <text evidence="1">The sequence shown here is derived from an EMBL/GenBank/DDBJ whole genome shotgun (WGS) entry which is preliminary data.</text>
</comment>
<keyword evidence="2" id="KW-1185">Reference proteome</keyword>
<dbReference type="Proteomes" id="UP001589828">
    <property type="component" value="Unassembled WGS sequence"/>
</dbReference>
<evidence type="ECO:0000313" key="2">
    <source>
        <dbReference type="Proteomes" id="UP001589828"/>
    </source>
</evidence>
<reference evidence="1 2" key="1">
    <citation type="submission" date="2024-09" db="EMBL/GenBank/DDBJ databases">
        <authorList>
            <person name="Sun Q."/>
            <person name="Mori K."/>
        </authorList>
    </citation>
    <scope>NUCLEOTIDE SEQUENCE [LARGE SCALE GENOMIC DNA]</scope>
    <source>
        <strain evidence="1 2">NCAIM B.02415</strain>
    </source>
</reference>
<dbReference type="RefSeq" id="WP_377025889.1">
    <property type="nucleotide sequence ID" value="NZ_JBHLTS010000078.1"/>
</dbReference>
<accession>A0ABV6LFA0</accession>
<gene>
    <name evidence="1" type="ORF">ACFFGT_28365</name>
</gene>
<sequence>MAGYSGTPLAKKLGIKAGAKLMLINAPDHYLELFTDMPADVYFTDNVSLENDVIHFFSKSADEYQAKLPKLMEQIKQDGMIWISWPKKASKVLTDITEDLIRNFALQIGLVDIKVCAVDEVWSGLKLVIPVKNRKYMT</sequence>
<evidence type="ECO:0000313" key="1">
    <source>
        <dbReference type="EMBL" id="MFC0518162.1"/>
    </source>
</evidence>
<protein>
    <submittedName>
        <fullName evidence="1">DUF3052 domain-containing protein</fullName>
    </submittedName>
</protein>
<name>A0ABV6LFA0_9SPHI</name>